<dbReference type="Pfam" id="PF01565">
    <property type="entry name" value="FAD_binding_4"/>
    <property type="match status" value="2"/>
</dbReference>
<dbReference type="PROSITE" id="PS51387">
    <property type="entry name" value="FAD_PCMH"/>
    <property type="match status" value="1"/>
</dbReference>
<dbReference type="InterPro" id="IPR016169">
    <property type="entry name" value="FAD-bd_PCMH_sub2"/>
</dbReference>
<comment type="cofactor">
    <cofactor evidence="1">
        <name>FAD</name>
        <dbReference type="ChEBI" id="CHEBI:57692"/>
    </cofactor>
</comment>
<dbReference type="InterPro" id="IPR016164">
    <property type="entry name" value="FAD-linked_Oxase-like_C"/>
</dbReference>
<dbReference type="Gene3D" id="3.30.465.10">
    <property type="match status" value="1"/>
</dbReference>
<feature type="domain" description="FAD-binding PCMH-type" evidence="8">
    <location>
        <begin position="21"/>
        <end position="258"/>
    </location>
</feature>
<accession>A0A3G9KA91</accession>
<dbReference type="InterPro" id="IPR006094">
    <property type="entry name" value="Oxid_FAD_bind_N"/>
</dbReference>
<keyword evidence="6" id="KW-0560">Oxidoreductase</keyword>
<evidence type="ECO:0000259" key="8">
    <source>
        <dbReference type="PROSITE" id="PS51387"/>
    </source>
</evidence>
<dbReference type="GO" id="GO:1903457">
    <property type="term" value="P:lactate catabolic process"/>
    <property type="evidence" value="ECO:0007669"/>
    <property type="project" value="TreeGrafter"/>
</dbReference>
<evidence type="ECO:0000256" key="1">
    <source>
        <dbReference type="ARBA" id="ARBA00001974"/>
    </source>
</evidence>
<dbReference type="GeneID" id="88848410"/>
<dbReference type="KEGG" id="pcat:Pcatena_02620"/>
<dbReference type="PANTHER" id="PTHR11748:SF111">
    <property type="entry name" value="D-LACTATE DEHYDROGENASE, MITOCHONDRIAL-RELATED"/>
    <property type="match status" value="1"/>
</dbReference>
<dbReference type="GO" id="GO:0071949">
    <property type="term" value="F:FAD binding"/>
    <property type="evidence" value="ECO:0007669"/>
    <property type="project" value="InterPro"/>
</dbReference>
<evidence type="ECO:0000256" key="3">
    <source>
        <dbReference type="ARBA" id="ARBA00022630"/>
    </source>
</evidence>
<dbReference type="Pfam" id="PF02913">
    <property type="entry name" value="FAD-oxidase_C"/>
    <property type="match status" value="1"/>
</dbReference>
<keyword evidence="4" id="KW-0274">FAD</keyword>
<dbReference type="PANTHER" id="PTHR11748">
    <property type="entry name" value="D-LACTATE DEHYDROGENASE"/>
    <property type="match status" value="1"/>
</dbReference>
<dbReference type="SUPFAM" id="SSF56176">
    <property type="entry name" value="FAD-binding/transporter-associated domain-like"/>
    <property type="match status" value="1"/>
</dbReference>
<evidence type="ECO:0000313" key="10">
    <source>
        <dbReference type="Proteomes" id="UP000273154"/>
    </source>
</evidence>
<evidence type="ECO:0000313" key="9">
    <source>
        <dbReference type="EMBL" id="BBH49675.1"/>
    </source>
</evidence>
<dbReference type="EMBL" id="AP019367">
    <property type="protein sequence ID" value="BBH49675.1"/>
    <property type="molecule type" value="Genomic_DNA"/>
</dbReference>
<gene>
    <name evidence="9" type="primary">glcD</name>
    <name evidence="9" type="ORF">Pcatena_02620</name>
</gene>
<keyword evidence="10" id="KW-1185">Reference proteome</keyword>
<dbReference type="EC" id="1.1.2.4" evidence="7"/>
<evidence type="ECO:0000256" key="6">
    <source>
        <dbReference type="ARBA" id="ARBA00023002"/>
    </source>
</evidence>
<evidence type="ECO:0000256" key="7">
    <source>
        <dbReference type="ARBA" id="ARBA00038897"/>
    </source>
</evidence>
<sequence length="543" mass="58239">MTLIKPLGPELKEYVRDESRTVGHAETISFPTSEDQVRDVLRELHASGTPVTVQGARTGLAAGAVPQGGHVLNLSRMDAVLGLRRGEDGTYHLRVQSGVVLANLRKALANKSVPTNGWDEESLAALDELYADPEQFFPTDPTETSACIGGMVACNASGARSYGYGPVRPHVSALRVVLADGDVVALRRGEARAHGRSLRLVTEAGRSLSLDLPTYEMPHTKNASGYYVADDMDALDLFVGSDGTLGVVTEVELALMPAPAVVWGVSCFFETETAALDFTVAVRPALAHAVAIEYFDAGALSILRSQRESSAAFASLPAVEGRFACCVYVELDCDDEDEACAELYAIGDAMRAVGADEADTWVARTDVDRECQRFFRHAVPESVNMLIDERRRTNPAITKLGSDMSVPDERLHDVIELYRTTLAEAGLQSAAWGHIGNNHLHVNVLPRGDADFAAGKELFCSWAAEVTRMGGAVSAEHGVGKIKRGFLETMYGPEHVREMARLKRELDPAGQLGRGNLFGEELLGAMAGDAPSGAACEKGGERA</sequence>
<dbReference type="AlphaFoldDB" id="A0A3G9KA91"/>
<dbReference type="GO" id="GO:0004458">
    <property type="term" value="F:D-lactate dehydrogenase (cytochrome) activity"/>
    <property type="evidence" value="ECO:0007669"/>
    <property type="project" value="UniProtKB-EC"/>
</dbReference>
<dbReference type="RefSeq" id="WP_126420952.1">
    <property type="nucleotide sequence ID" value="NZ_AP019367.1"/>
</dbReference>
<organism evidence="9 10">
    <name type="scientific">Parolsenella catena</name>
    <dbReference type="NCBI Taxonomy" id="2003188"/>
    <lineage>
        <taxon>Bacteria</taxon>
        <taxon>Bacillati</taxon>
        <taxon>Actinomycetota</taxon>
        <taxon>Coriobacteriia</taxon>
        <taxon>Coriobacteriales</taxon>
        <taxon>Atopobiaceae</taxon>
        <taxon>Parolsenella</taxon>
    </lineage>
</organism>
<name>A0A3G9KA91_9ACTN</name>
<proteinExistence type="inferred from homology"/>
<keyword evidence="3" id="KW-0285">Flavoprotein</keyword>
<dbReference type="InterPro" id="IPR016167">
    <property type="entry name" value="FAD-bd_PCMH_sub1"/>
</dbReference>
<dbReference type="Proteomes" id="UP000273154">
    <property type="component" value="Chromosome"/>
</dbReference>
<dbReference type="SUPFAM" id="SSF55103">
    <property type="entry name" value="FAD-linked oxidases, C-terminal domain"/>
    <property type="match status" value="1"/>
</dbReference>
<dbReference type="OrthoDB" id="9811557at2"/>
<evidence type="ECO:0000256" key="2">
    <source>
        <dbReference type="ARBA" id="ARBA00008000"/>
    </source>
</evidence>
<dbReference type="Gene3D" id="3.30.70.2740">
    <property type="match status" value="1"/>
</dbReference>
<dbReference type="InterPro" id="IPR036318">
    <property type="entry name" value="FAD-bd_PCMH-like_sf"/>
</dbReference>
<dbReference type="InterPro" id="IPR004113">
    <property type="entry name" value="FAD-bd_oxidored_4_C"/>
</dbReference>
<dbReference type="Gene3D" id="3.30.43.10">
    <property type="entry name" value="Uridine Diphospho-n-acetylenolpyruvylglucosamine Reductase, domain 2"/>
    <property type="match status" value="1"/>
</dbReference>
<protein>
    <recommendedName>
        <fullName evidence="7">D-lactate dehydrogenase (cytochrome)</fullName>
        <ecNumber evidence="7">1.1.2.4</ecNumber>
    </recommendedName>
</protein>
<dbReference type="GO" id="GO:0008720">
    <property type="term" value="F:D-lactate dehydrogenase (NAD+) activity"/>
    <property type="evidence" value="ECO:0007669"/>
    <property type="project" value="TreeGrafter"/>
</dbReference>
<comment type="similarity">
    <text evidence="2">Belongs to the FAD-binding oxidoreductase/transferase type 4 family.</text>
</comment>
<evidence type="ECO:0000256" key="4">
    <source>
        <dbReference type="ARBA" id="ARBA00022827"/>
    </source>
</evidence>
<reference evidence="10" key="1">
    <citation type="submission" date="2018-11" db="EMBL/GenBank/DDBJ databases">
        <title>Comparative genomics of Parolsenella catena and Libanicoccus massiliensis: Reclassification of Libanicoccus massiliensis as Parolsenella massiliensis comb. nov.</title>
        <authorList>
            <person name="Sakamoto M."/>
            <person name="Ikeyama N."/>
            <person name="Murakami T."/>
            <person name="Mori H."/>
            <person name="Yuki M."/>
            <person name="Ohkuma M."/>
        </authorList>
    </citation>
    <scope>NUCLEOTIDE SEQUENCE [LARGE SCALE GENOMIC DNA]</scope>
    <source>
        <strain evidence="10">JCM 31932</strain>
    </source>
</reference>
<keyword evidence="5" id="KW-0809">Transit peptide</keyword>
<evidence type="ECO:0000256" key="5">
    <source>
        <dbReference type="ARBA" id="ARBA00022946"/>
    </source>
</evidence>
<dbReference type="InterPro" id="IPR016166">
    <property type="entry name" value="FAD-bd_PCMH"/>
</dbReference>